<dbReference type="AlphaFoldDB" id="A0A4S8L960"/>
<feature type="region of interest" description="Disordered" evidence="1">
    <location>
        <begin position="47"/>
        <end position="77"/>
    </location>
</feature>
<proteinExistence type="predicted"/>
<evidence type="ECO:0000313" key="2">
    <source>
        <dbReference type="EMBL" id="THU85292.1"/>
    </source>
</evidence>
<dbReference type="Proteomes" id="UP000297245">
    <property type="component" value="Unassembled WGS sequence"/>
</dbReference>
<accession>A0A4S8L960</accession>
<reference evidence="2 3" key="1">
    <citation type="journal article" date="2019" name="Nat. Ecol. Evol.">
        <title>Megaphylogeny resolves global patterns of mushroom evolution.</title>
        <authorList>
            <person name="Varga T."/>
            <person name="Krizsan K."/>
            <person name="Foldi C."/>
            <person name="Dima B."/>
            <person name="Sanchez-Garcia M."/>
            <person name="Sanchez-Ramirez S."/>
            <person name="Szollosi G.J."/>
            <person name="Szarkandi J.G."/>
            <person name="Papp V."/>
            <person name="Albert L."/>
            <person name="Andreopoulos W."/>
            <person name="Angelini C."/>
            <person name="Antonin V."/>
            <person name="Barry K.W."/>
            <person name="Bougher N.L."/>
            <person name="Buchanan P."/>
            <person name="Buyck B."/>
            <person name="Bense V."/>
            <person name="Catcheside P."/>
            <person name="Chovatia M."/>
            <person name="Cooper J."/>
            <person name="Damon W."/>
            <person name="Desjardin D."/>
            <person name="Finy P."/>
            <person name="Geml J."/>
            <person name="Haridas S."/>
            <person name="Hughes K."/>
            <person name="Justo A."/>
            <person name="Karasinski D."/>
            <person name="Kautmanova I."/>
            <person name="Kiss B."/>
            <person name="Kocsube S."/>
            <person name="Kotiranta H."/>
            <person name="LaButti K.M."/>
            <person name="Lechner B.E."/>
            <person name="Liimatainen K."/>
            <person name="Lipzen A."/>
            <person name="Lukacs Z."/>
            <person name="Mihaltcheva S."/>
            <person name="Morgado L.N."/>
            <person name="Niskanen T."/>
            <person name="Noordeloos M.E."/>
            <person name="Ohm R.A."/>
            <person name="Ortiz-Santana B."/>
            <person name="Ovrebo C."/>
            <person name="Racz N."/>
            <person name="Riley R."/>
            <person name="Savchenko A."/>
            <person name="Shiryaev A."/>
            <person name="Soop K."/>
            <person name="Spirin V."/>
            <person name="Szebenyi C."/>
            <person name="Tomsovsky M."/>
            <person name="Tulloss R.E."/>
            <person name="Uehling J."/>
            <person name="Grigoriev I.V."/>
            <person name="Vagvolgyi C."/>
            <person name="Papp T."/>
            <person name="Martin F.M."/>
            <person name="Miettinen O."/>
            <person name="Hibbett D.S."/>
            <person name="Nagy L.G."/>
        </authorList>
    </citation>
    <scope>NUCLEOTIDE SEQUENCE [LARGE SCALE GENOMIC DNA]</scope>
    <source>
        <strain evidence="2 3">CBS 962.96</strain>
    </source>
</reference>
<dbReference type="EMBL" id="ML179555">
    <property type="protein sequence ID" value="THU85292.1"/>
    <property type="molecule type" value="Genomic_DNA"/>
</dbReference>
<name>A0A4S8L960_DENBC</name>
<organism evidence="2 3">
    <name type="scientific">Dendrothele bispora (strain CBS 962.96)</name>
    <dbReference type="NCBI Taxonomy" id="1314807"/>
    <lineage>
        <taxon>Eukaryota</taxon>
        <taxon>Fungi</taxon>
        <taxon>Dikarya</taxon>
        <taxon>Basidiomycota</taxon>
        <taxon>Agaricomycotina</taxon>
        <taxon>Agaricomycetes</taxon>
        <taxon>Agaricomycetidae</taxon>
        <taxon>Agaricales</taxon>
        <taxon>Agaricales incertae sedis</taxon>
        <taxon>Dendrothele</taxon>
    </lineage>
</organism>
<evidence type="ECO:0000256" key="1">
    <source>
        <dbReference type="SAM" id="MobiDB-lite"/>
    </source>
</evidence>
<feature type="compositionally biased region" description="Low complexity" evidence="1">
    <location>
        <begin position="64"/>
        <end position="77"/>
    </location>
</feature>
<protein>
    <submittedName>
        <fullName evidence="2">Uncharacterized protein</fullName>
    </submittedName>
</protein>
<gene>
    <name evidence="2" type="ORF">K435DRAFT_391369</name>
</gene>
<sequence length="149" mass="16582">MSLNPRELRYQLHQLRLDKKQLLHHPHFPLPNPTTTPSRLNTLNPHNVPTSHLCRKTDSDATRTPSSYSGHPPHSSSSIYSCISPTYPSTTLPPNSHLHEQNSLLSEFQASRCPPAPALALVPVPLRSHLLSYPPGHLSFTFFSLRGSA</sequence>
<keyword evidence="3" id="KW-1185">Reference proteome</keyword>
<evidence type="ECO:0000313" key="3">
    <source>
        <dbReference type="Proteomes" id="UP000297245"/>
    </source>
</evidence>